<dbReference type="InterPro" id="IPR032033">
    <property type="entry name" value="Cytochrome_P460"/>
</dbReference>
<evidence type="ECO:0000259" key="1">
    <source>
        <dbReference type="Pfam" id="PF16694"/>
    </source>
</evidence>
<dbReference type="EMBL" id="BAFN01000001">
    <property type="protein sequence ID" value="GAN33394.1"/>
    <property type="molecule type" value="Genomic_DNA"/>
</dbReference>
<dbReference type="Gene3D" id="3.50.70.20">
    <property type="entry name" value="Cytochrome P460"/>
    <property type="match status" value="1"/>
</dbReference>
<organism evidence="2 3">
    <name type="scientific">Candidatus Brocadia sinica JPN1</name>
    <dbReference type="NCBI Taxonomy" id="1197129"/>
    <lineage>
        <taxon>Bacteria</taxon>
        <taxon>Pseudomonadati</taxon>
        <taxon>Planctomycetota</taxon>
        <taxon>Candidatus Brocadiia</taxon>
        <taxon>Candidatus Brocadiales</taxon>
        <taxon>Candidatus Brocadiaceae</taxon>
        <taxon>Candidatus Brocadia</taxon>
    </lineage>
</organism>
<proteinExistence type="predicted"/>
<reference evidence="3" key="1">
    <citation type="journal article" date="2015" name="Genome Announc.">
        <title>Draft Genome Sequence of an Anaerobic Ammonium-Oxidizing Bacterium, "Candidatus Brocadia sinica".</title>
        <authorList>
            <person name="Oshiki M."/>
            <person name="Shinyako-Hata K."/>
            <person name="Satoh H."/>
            <person name="Okabe S."/>
        </authorList>
    </citation>
    <scope>NUCLEOTIDE SEQUENCE [LARGE SCALE GENOMIC DNA]</scope>
    <source>
        <strain evidence="3">JPN1</strain>
    </source>
</reference>
<evidence type="ECO:0000313" key="3">
    <source>
        <dbReference type="Proteomes" id="UP000032309"/>
    </source>
</evidence>
<accession>A0ABQ0JXA0</accession>
<dbReference type="InterPro" id="IPR038142">
    <property type="entry name" value="Cytochrome_P460_sp"/>
</dbReference>
<dbReference type="Pfam" id="PF16694">
    <property type="entry name" value="Cytochrome_P460"/>
    <property type="match status" value="1"/>
</dbReference>
<keyword evidence="3" id="KW-1185">Reference proteome</keyword>
<name>A0ABQ0JXA0_9BACT</name>
<sequence>MNYMYHVKYWAVNMLCSALLLFILDGIGFGETLNREDKIDAQALWTYITVGNPYQNYPTWPGKEGFYESTMPPGNILKLYINDLALDTVMNKKGVFPEGALLIKENYTDDKKIFLITVMYKKKGFNPAGHDWYWVKYKPDGEVRLEGKVDACINCHVGVAGNDYVFTGSIK</sequence>
<gene>
    <name evidence="2" type="ORF">BROSI_A1914</name>
</gene>
<feature type="domain" description="Cytochrome P460" evidence="1">
    <location>
        <begin position="74"/>
        <end position="167"/>
    </location>
</feature>
<protein>
    <submittedName>
        <fullName evidence="2">Cytochrome c like protein</fullName>
    </submittedName>
</protein>
<evidence type="ECO:0000313" key="2">
    <source>
        <dbReference type="EMBL" id="GAN33394.1"/>
    </source>
</evidence>
<dbReference type="Proteomes" id="UP000032309">
    <property type="component" value="Unassembled WGS sequence"/>
</dbReference>
<comment type="caution">
    <text evidence="2">The sequence shown here is derived from an EMBL/GenBank/DDBJ whole genome shotgun (WGS) entry which is preliminary data.</text>
</comment>
<dbReference type="CDD" id="cd20716">
    <property type="entry name" value="cyt_P460_fam"/>
    <property type="match status" value="1"/>
</dbReference>